<gene>
    <name evidence="3" type="ORF">SAMN05421757_106174</name>
</gene>
<dbReference type="EMBL" id="FZOY01000006">
    <property type="protein sequence ID" value="SNT11563.1"/>
    <property type="molecule type" value="Genomic_DNA"/>
</dbReference>
<feature type="domain" description="YCII-related" evidence="2">
    <location>
        <begin position="23"/>
        <end position="107"/>
    </location>
</feature>
<accession>A0A239K1J6</accession>
<name>A0A239K1J6_9RHOB</name>
<organism evidence="3 4">
    <name type="scientific">Tropicimonas sediminicola</name>
    <dbReference type="NCBI Taxonomy" id="1031541"/>
    <lineage>
        <taxon>Bacteria</taxon>
        <taxon>Pseudomonadati</taxon>
        <taxon>Pseudomonadota</taxon>
        <taxon>Alphaproteobacteria</taxon>
        <taxon>Rhodobacterales</taxon>
        <taxon>Roseobacteraceae</taxon>
        <taxon>Tropicimonas</taxon>
    </lineage>
</organism>
<dbReference type="OrthoDB" id="5523400at2"/>
<sequence length="128" mass="13858">MPAWNDYKQRARERGALAFELFIVRSIPAKAPEEVAAILPEHLAYQARQEAAGTLVLAGPVSDPTGDMLEGEGLIIYRAESLEAARALAEADPMHASGARSFDLRRWLVNEGNLTLTVGLSGQRVSLS</sequence>
<evidence type="ECO:0000259" key="2">
    <source>
        <dbReference type="Pfam" id="PF03795"/>
    </source>
</evidence>
<protein>
    <recommendedName>
        <fullName evidence="2">YCII-related domain-containing protein</fullName>
    </recommendedName>
</protein>
<dbReference type="SUPFAM" id="SSF54909">
    <property type="entry name" value="Dimeric alpha+beta barrel"/>
    <property type="match status" value="1"/>
</dbReference>
<dbReference type="InterPro" id="IPR005545">
    <property type="entry name" value="YCII"/>
</dbReference>
<evidence type="ECO:0000313" key="4">
    <source>
        <dbReference type="Proteomes" id="UP000198426"/>
    </source>
</evidence>
<evidence type="ECO:0000313" key="3">
    <source>
        <dbReference type="EMBL" id="SNT11563.1"/>
    </source>
</evidence>
<dbReference type="Gene3D" id="3.30.70.1060">
    <property type="entry name" value="Dimeric alpha+beta barrel"/>
    <property type="match status" value="1"/>
</dbReference>
<evidence type="ECO:0000256" key="1">
    <source>
        <dbReference type="ARBA" id="ARBA00007689"/>
    </source>
</evidence>
<dbReference type="Proteomes" id="UP000198426">
    <property type="component" value="Unassembled WGS sequence"/>
</dbReference>
<dbReference type="AlphaFoldDB" id="A0A239K1J6"/>
<dbReference type="Pfam" id="PF03795">
    <property type="entry name" value="YCII"/>
    <property type="match status" value="1"/>
</dbReference>
<dbReference type="InterPro" id="IPR011008">
    <property type="entry name" value="Dimeric_a/b-barrel"/>
</dbReference>
<keyword evidence="4" id="KW-1185">Reference proteome</keyword>
<reference evidence="3 4" key="1">
    <citation type="submission" date="2017-06" db="EMBL/GenBank/DDBJ databases">
        <authorList>
            <person name="Kim H.J."/>
            <person name="Triplett B.A."/>
        </authorList>
    </citation>
    <scope>NUCLEOTIDE SEQUENCE [LARGE SCALE GENOMIC DNA]</scope>
    <source>
        <strain evidence="3 4">DSM 29339</strain>
    </source>
</reference>
<comment type="similarity">
    <text evidence="1">Belongs to the YciI family.</text>
</comment>
<dbReference type="RefSeq" id="WP_089234113.1">
    <property type="nucleotide sequence ID" value="NZ_FZOY01000006.1"/>
</dbReference>
<proteinExistence type="inferred from homology"/>